<dbReference type="Pfam" id="PF17667">
    <property type="entry name" value="Pkinase_fungal"/>
    <property type="match status" value="1"/>
</dbReference>
<comment type="caution">
    <text evidence="3">The sequence shown here is derived from an EMBL/GenBank/DDBJ whole genome shotgun (WGS) entry which is preliminary data.</text>
</comment>
<dbReference type="OrthoDB" id="5584477at2759"/>
<dbReference type="PANTHER" id="PTHR38248">
    <property type="entry name" value="FUNK1 6"/>
    <property type="match status" value="1"/>
</dbReference>
<gene>
    <name evidence="2" type="ORF">PGT21_025928</name>
    <name evidence="3" type="ORF">PGTUg99_007735</name>
</gene>
<evidence type="ECO:0000259" key="1">
    <source>
        <dbReference type="Pfam" id="PF17667"/>
    </source>
</evidence>
<name>A0A5B0SCS0_PUCGR</name>
<dbReference type="AlphaFoldDB" id="A0A5B0SCS0"/>
<dbReference type="Proteomes" id="UP000324748">
    <property type="component" value="Unassembled WGS sequence"/>
</dbReference>
<feature type="domain" description="Fungal-type protein kinase" evidence="1">
    <location>
        <begin position="1"/>
        <end position="100"/>
    </location>
</feature>
<evidence type="ECO:0000313" key="5">
    <source>
        <dbReference type="Proteomes" id="UP000325313"/>
    </source>
</evidence>
<keyword evidence="4" id="KW-1185">Reference proteome</keyword>
<organism evidence="3 5">
    <name type="scientific">Puccinia graminis f. sp. tritici</name>
    <dbReference type="NCBI Taxonomy" id="56615"/>
    <lineage>
        <taxon>Eukaryota</taxon>
        <taxon>Fungi</taxon>
        <taxon>Dikarya</taxon>
        <taxon>Basidiomycota</taxon>
        <taxon>Pucciniomycotina</taxon>
        <taxon>Pucciniomycetes</taxon>
        <taxon>Pucciniales</taxon>
        <taxon>Pucciniaceae</taxon>
        <taxon>Puccinia</taxon>
    </lineage>
</organism>
<reference evidence="4 5" key="1">
    <citation type="submission" date="2019-05" db="EMBL/GenBank/DDBJ databases">
        <title>Emergence of the Ug99 lineage of the wheat stem rust pathogen through somatic hybridization.</title>
        <authorList>
            <person name="Li F."/>
            <person name="Upadhyaya N.M."/>
            <person name="Sperschneider J."/>
            <person name="Matny O."/>
            <person name="Nguyen-Phuc H."/>
            <person name="Mago R."/>
            <person name="Raley C."/>
            <person name="Miller M.E."/>
            <person name="Silverstein K.A.T."/>
            <person name="Henningsen E."/>
            <person name="Hirsch C.D."/>
            <person name="Visser B."/>
            <person name="Pretorius Z.A."/>
            <person name="Steffenson B.J."/>
            <person name="Schwessinger B."/>
            <person name="Dodds P.N."/>
            <person name="Figueroa M."/>
        </authorList>
    </citation>
    <scope>NUCLEOTIDE SEQUENCE [LARGE SCALE GENOMIC DNA]</scope>
    <source>
        <strain evidence="2">21-0</strain>
        <strain evidence="3 5">Ug99</strain>
    </source>
</reference>
<dbReference type="Proteomes" id="UP000325313">
    <property type="component" value="Unassembled WGS sequence"/>
</dbReference>
<evidence type="ECO:0000313" key="2">
    <source>
        <dbReference type="EMBL" id="KAA1093124.1"/>
    </source>
</evidence>
<evidence type="ECO:0000313" key="4">
    <source>
        <dbReference type="Proteomes" id="UP000324748"/>
    </source>
</evidence>
<dbReference type="EMBL" id="VDEP01000042">
    <property type="protein sequence ID" value="KAA1135013.1"/>
    <property type="molecule type" value="Genomic_DNA"/>
</dbReference>
<dbReference type="InterPro" id="IPR040976">
    <property type="entry name" value="Pkinase_fungal"/>
</dbReference>
<sequence>MLCHVAEENLPHVARYHHHEDVQVAGQIVDLESYVRAGIDFRSGEKIQLLVTDERVDRHKEPKEKLTNRIHRRLILKDVVQPICEVDGPVELLEALEGCMTRDIRPC</sequence>
<evidence type="ECO:0000313" key="3">
    <source>
        <dbReference type="EMBL" id="KAA1135013.1"/>
    </source>
</evidence>
<protein>
    <recommendedName>
        <fullName evidence="1">Fungal-type protein kinase domain-containing protein</fullName>
    </recommendedName>
</protein>
<accession>A0A5B0SCS0</accession>
<proteinExistence type="predicted"/>
<dbReference type="EMBL" id="VSWC01000080">
    <property type="protein sequence ID" value="KAA1093124.1"/>
    <property type="molecule type" value="Genomic_DNA"/>
</dbReference>
<dbReference type="PANTHER" id="PTHR38248:SF2">
    <property type="entry name" value="FUNK1 11"/>
    <property type="match status" value="1"/>
</dbReference>